<dbReference type="AlphaFoldDB" id="A0A2T7UXG0"/>
<evidence type="ECO:0000256" key="1">
    <source>
        <dbReference type="SAM" id="Phobius"/>
    </source>
</evidence>
<comment type="caution">
    <text evidence="3">The sequence shown here is derived from an EMBL/GenBank/DDBJ whole genome shotgun (WGS) entry which is preliminary data.</text>
</comment>
<dbReference type="RefSeq" id="WP_107749969.1">
    <property type="nucleotide sequence ID" value="NZ_QBKF01000001.1"/>
</dbReference>
<gene>
    <name evidence="3" type="ORF">DDE23_03455</name>
</gene>
<proteinExistence type="predicted"/>
<organism evidence="3 4">
    <name type="scientific">Pararhodobacter aggregans</name>
    <dbReference type="NCBI Taxonomy" id="404875"/>
    <lineage>
        <taxon>Bacteria</taxon>
        <taxon>Pseudomonadati</taxon>
        <taxon>Pseudomonadota</taxon>
        <taxon>Alphaproteobacteria</taxon>
        <taxon>Rhodobacterales</taxon>
        <taxon>Paracoccaceae</taxon>
        <taxon>Pararhodobacter</taxon>
    </lineage>
</organism>
<dbReference type="PROSITE" id="PS50930">
    <property type="entry name" value="HTH_LYTTR"/>
    <property type="match status" value="1"/>
</dbReference>
<keyword evidence="1" id="KW-1133">Transmembrane helix</keyword>
<dbReference type="GO" id="GO:0003677">
    <property type="term" value="F:DNA binding"/>
    <property type="evidence" value="ECO:0007669"/>
    <property type="project" value="InterPro"/>
</dbReference>
<keyword evidence="4" id="KW-1185">Reference proteome</keyword>
<feature type="domain" description="HTH LytTR-type" evidence="2">
    <location>
        <begin position="199"/>
        <end position="284"/>
    </location>
</feature>
<dbReference type="Proteomes" id="UP000244810">
    <property type="component" value="Unassembled WGS sequence"/>
</dbReference>
<dbReference type="Pfam" id="PF04397">
    <property type="entry name" value="LytTR"/>
    <property type="match status" value="1"/>
</dbReference>
<dbReference type="EMBL" id="QDDR01000001">
    <property type="protein sequence ID" value="PVE49465.1"/>
    <property type="molecule type" value="Genomic_DNA"/>
</dbReference>
<evidence type="ECO:0000313" key="4">
    <source>
        <dbReference type="Proteomes" id="UP000244810"/>
    </source>
</evidence>
<dbReference type="InterPro" id="IPR007492">
    <property type="entry name" value="LytTR_DNA-bd_dom"/>
</dbReference>
<evidence type="ECO:0000313" key="3">
    <source>
        <dbReference type="EMBL" id="PVE49465.1"/>
    </source>
</evidence>
<dbReference type="Gene3D" id="2.40.50.1020">
    <property type="entry name" value="LytTr DNA-binding domain"/>
    <property type="match status" value="1"/>
</dbReference>
<keyword evidence="1" id="KW-0472">Membrane</keyword>
<protein>
    <recommendedName>
        <fullName evidence="2">HTH LytTR-type domain-containing protein</fullName>
    </recommendedName>
</protein>
<sequence>MTENQGKSAEEPGAGIWRDWVYSTLRETHETLRRPFFWTLLATGVALTVVAGPFGTLAKMSLASRVVFWGVGLLSTSLVMTVVVTGARHFNADRRYPWTLVSAAAALFAVPPAFVIFYGLNSAFSRFGAPQDPLRMLIELATILVLMSIVGNARYYVLGPQSPAPARPVAVLHAVDPSPAQPLLFEKLPAELGRDLVCLRAQDHYVEAVTPRGSTNVLMRLSDAERDLSGFNGLRVHRSWWVNLDHVVSLARTEAGGMELTTSTGMTIPVARGQRAALRAALDQRRAAAE</sequence>
<feature type="transmembrane region" description="Helical" evidence="1">
    <location>
        <begin position="36"/>
        <end position="54"/>
    </location>
</feature>
<dbReference type="PANTHER" id="PTHR37299:SF1">
    <property type="entry name" value="STAGE 0 SPORULATION PROTEIN A HOMOLOG"/>
    <property type="match status" value="1"/>
</dbReference>
<dbReference type="SMART" id="SM00850">
    <property type="entry name" value="LytTR"/>
    <property type="match status" value="1"/>
</dbReference>
<accession>A0A2T7UXG0</accession>
<evidence type="ECO:0000259" key="2">
    <source>
        <dbReference type="PROSITE" id="PS50930"/>
    </source>
</evidence>
<feature type="transmembrane region" description="Helical" evidence="1">
    <location>
        <begin position="66"/>
        <end position="86"/>
    </location>
</feature>
<reference evidence="3 4" key="1">
    <citation type="journal article" date="2011" name="Syst. Appl. Microbiol.">
        <title>Defluviimonas denitrificans gen. nov., sp. nov., and Pararhodobacter aggregans gen. nov., sp. nov., non-phototrophic Rhodobacteraceae from the biofilter of a marine aquaculture.</title>
        <authorList>
            <person name="Foesel B.U."/>
            <person name="Drake H.L."/>
            <person name="Schramm A."/>
        </authorList>
    </citation>
    <scope>NUCLEOTIDE SEQUENCE [LARGE SCALE GENOMIC DNA]</scope>
    <source>
        <strain evidence="3 4">D1-19</strain>
    </source>
</reference>
<dbReference type="PANTHER" id="PTHR37299">
    <property type="entry name" value="TRANSCRIPTIONAL REGULATOR-RELATED"/>
    <property type="match status" value="1"/>
</dbReference>
<keyword evidence="1" id="KW-0812">Transmembrane</keyword>
<dbReference type="GO" id="GO:0000156">
    <property type="term" value="F:phosphorelay response regulator activity"/>
    <property type="evidence" value="ECO:0007669"/>
    <property type="project" value="InterPro"/>
</dbReference>
<name>A0A2T7UXG0_9RHOB</name>
<feature type="transmembrane region" description="Helical" evidence="1">
    <location>
        <begin position="140"/>
        <end position="157"/>
    </location>
</feature>
<feature type="transmembrane region" description="Helical" evidence="1">
    <location>
        <begin position="98"/>
        <end position="120"/>
    </location>
</feature>
<dbReference type="InterPro" id="IPR046947">
    <property type="entry name" value="LytR-like"/>
</dbReference>
<dbReference type="OrthoDB" id="7028951at2"/>